<keyword evidence="2" id="KW-1185">Reference proteome</keyword>
<organism evidence="1 2">
    <name type="scientific">Argiope bruennichi</name>
    <name type="common">Wasp spider</name>
    <name type="synonym">Aranea bruennichi</name>
    <dbReference type="NCBI Taxonomy" id="94029"/>
    <lineage>
        <taxon>Eukaryota</taxon>
        <taxon>Metazoa</taxon>
        <taxon>Ecdysozoa</taxon>
        <taxon>Arthropoda</taxon>
        <taxon>Chelicerata</taxon>
        <taxon>Arachnida</taxon>
        <taxon>Araneae</taxon>
        <taxon>Araneomorphae</taxon>
        <taxon>Entelegynae</taxon>
        <taxon>Araneoidea</taxon>
        <taxon>Araneidae</taxon>
        <taxon>Argiope</taxon>
    </lineage>
</organism>
<dbReference type="EMBL" id="JABXBU010002228">
    <property type="protein sequence ID" value="KAF8770103.1"/>
    <property type="molecule type" value="Genomic_DNA"/>
</dbReference>
<reference evidence="1" key="2">
    <citation type="submission" date="2020-06" db="EMBL/GenBank/DDBJ databases">
        <authorList>
            <person name="Sheffer M."/>
        </authorList>
    </citation>
    <scope>NUCLEOTIDE SEQUENCE</scope>
</reference>
<evidence type="ECO:0000313" key="2">
    <source>
        <dbReference type="Proteomes" id="UP000807504"/>
    </source>
</evidence>
<sequence>MRLIFRAVISNENHLIRQSNLRERISSKLILHLLDTAVIQVVSAIEVATLQSPALTAFVCLPKICIRFDCISVPFKEFTFHLTDYICVPFKEFTFDLTDYICVPFKEFTFDLTDYICVPFKEFTFD</sequence>
<gene>
    <name evidence="1" type="ORF">HNY73_017673</name>
</gene>
<comment type="caution">
    <text evidence="1">The sequence shown here is derived from an EMBL/GenBank/DDBJ whole genome shotgun (WGS) entry which is preliminary data.</text>
</comment>
<proteinExistence type="predicted"/>
<dbReference type="Proteomes" id="UP000807504">
    <property type="component" value="Unassembled WGS sequence"/>
</dbReference>
<reference evidence="1" key="1">
    <citation type="journal article" date="2020" name="bioRxiv">
        <title>Chromosome-level reference genome of the European wasp spider Argiope bruennichi: a resource for studies on range expansion and evolutionary adaptation.</title>
        <authorList>
            <person name="Sheffer M.M."/>
            <person name="Hoppe A."/>
            <person name="Krehenwinkel H."/>
            <person name="Uhl G."/>
            <person name="Kuss A.W."/>
            <person name="Jensen L."/>
            <person name="Jensen C."/>
            <person name="Gillespie R.G."/>
            <person name="Hoff K.J."/>
            <person name="Prost S."/>
        </authorList>
    </citation>
    <scope>NUCLEOTIDE SEQUENCE</scope>
</reference>
<dbReference type="AlphaFoldDB" id="A0A8T0EBU0"/>
<name>A0A8T0EBU0_ARGBR</name>
<accession>A0A8T0EBU0</accession>
<evidence type="ECO:0000313" key="1">
    <source>
        <dbReference type="EMBL" id="KAF8770103.1"/>
    </source>
</evidence>
<protein>
    <submittedName>
        <fullName evidence="1">Uncharacterized protein</fullName>
    </submittedName>
</protein>